<name>A0A8W8NWQ4_MAGGI</name>
<feature type="domain" description="EGF-like" evidence="3">
    <location>
        <begin position="167"/>
        <end position="199"/>
    </location>
</feature>
<protein>
    <recommendedName>
        <fullName evidence="3">EGF-like domain-containing protein</fullName>
    </recommendedName>
</protein>
<dbReference type="Proteomes" id="UP000005408">
    <property type="component" value="Unassembled WGS sequence"/>
</dbReference>
<feature type="compositionally biased region" description="Polar residues" evidence="2">
    <location>
        <begin position="256"/>
        <end position="267"/>
    </location>
</feature>
<feature type="region of interest" description="Disordered" evidence="2">
    <location>
        <begin position="314"/>
        <end position="337"/>
    </location>
</feature>
<dbReference type="InterPro" id="IPR000742">
    <property type="entry name" value="EGF"/>
</dbReference>
<reference evidence="4" key="1">
    <citation type="submission" date="2022-08" db="UniProtKB">
        <authorList>
            <consortium name="EnsemblMetazoa"/>
        </authorList>
    </citation>
    <scope>IDENTIFICATION</scope>
    <source>
        <strain evidence="4">05x7-T-G4-1.051#20</strain>
    </source>
</reference>
<evidence type="ECO:0000256" key="2">
    <source>
        <dbReference type="SAM" id="MobiDB-lite"/>
    </source>
</evidence>
<feature type="compositionally biased region" description="Polar residues" evidence="2">
    <location>
        <begin position="314"/>
        <end position="331"/>
    </location>
</feature>
<keyword evidence="1" id="KW-0245">EGF-like domain</keyword>
<keyword evidence="5" id="KW-1185">Reference proteome</keyword>
<dbReference type="PANTHER" id="PTHR24043:SF8">
    <property type="entry name" value="EGF-LIKE DOMAIN-CONTAINING PROTEIN"/>
    <property type="match status" value="1"/>
</dbReference>
<feature type="domain" description="EGF-like" evidence="3">
    <location>
        <begin position="76"/>
        <end position="106"/>
    </location>
</feature>
<accession>A0A8W8NWQ4</accession>
<proteinExistence type="predicted"/>
<dbReference type="PANTHER" id="PTHR24043">
    <property type="entry name" value="SCAVENGER RECEPTOR CLASS F"/>
    <property type="match status" value="1"/>
</dbReference>
<feature type="domain" description="EGF-like" evidence="3">
    <location>
        <begin position="210"/>
        <end position="245"/>
    </location>
</feature>
<dbReference type="AlphaFoldDB" id="A0A8W8NWQ4"/>
<evidence type="ECO:0000313" key="4">
    <source>
        <dbReference type="EnsemblMetazoa" id="G8889.1:cds"/>
    </source>
</evidence>
<evidence type="ECO:0000313" key="5">
    <source>
        <dbReference type="Proteomes" id="UP000005408"/>
    </source>
</evidence>
<dbReference type="GO" id="GO:0005044">
    <property type="term" value="F:scavenger receptor activity"/>
    <property type="evidence" value="ECO:0007669"/>
    <property type="project" value="InterPro"/>
</dbReference>
<dbReference type="InterPro" id="IPR042635">
    <property type="entry name" value="MEGF10/SREC1/2-like"/>
</dbReference>
<feature type="domain" description="EGF-like" evidence="3">
    <location>
        <begin position="130"/>
        <end position="165"/>
    </location>
</feature>
<dbReference type="EnsemblMetazoa" id="G8889.1">
    <property type="protein sequence ID" value="G8889.1:cds"/>
    <property type="gene ID" value="G8889"/>
</dbReference>
<organism evidence="4 5">
    <name type="scientific">Magallana gigas</name>
    <name type="common">Pacific oyster</name>
    <name type="synonym">Crassostrea gigas</name>
    <dbReference type="NCBI Taxonomy" id="29159"/>
    <lineage>
        <taxon>Eukaryota</taxon>
        <taxon>Metazoa</taxon>
        <taxon>Spiralia</taxon>
        <taxon>Lophotrochozoa</taxon>
        <taxon>Mollusca</taxon>
        <taxon>Bivalvia</taxon>
        <taxon>Autobranchia</taxon>
        <taxon>Pteriomorphia</taxon>
        <taxon>Ostreida</taxon>
        <taxon>Ostreoidea</taxon>
        <taxon>Ostreidae</taxon>
        <taxon>Magallana</taxon>
    </lineage>
</organism>
<evidence type="ECO:0000256" key="1">
    <source>
        <dbReference type="ARBA" id="ARBA00022536"/>
    </source>
</evidence>
<evidence type="ECO:0000259" key="3">
    <source>
        <dbReference type="SMART" id="SM00181"/>
    </source>
</evidence>
<dbReference type="Gene3D" id="2.170.300.10">
    <property type="entry name" value="Tie2 ligand-binding domain superfamily"/>
    <property type="match status" value="1"/>
</dbReference>
<dbReference type="SMART" id="SM00181">
    <property type="entry name" value="EGF"/>
    <property type="match status" value="4"/>
</dbReference>
<sequence length="402" mass="44833">MCEDSPDDTTIYKSTLERRADSVFGCRRSRYVIYYNNRTSSNLPPDYSGYAFNELCEVEVYGCPFPDHYGENCNQTCSSRCKDNRCHIETGYCLDCENGFRGPYCKEQCKNNTYGAGCLEKCGQCLGGEKCHYVNGICSNGCEAGYYNFSCKAECPDDQYGRNCLQTCSENCHVSKTCDEKTGACHGGCIEGWKLPQCNKECDDGTFGTNCSKLCGQCYQGKPCDKKTGVCPPVCDSGYEGLYCNKSKEIDRDDSNSYPDSSSTPLTDETEFSPLTGKLNLRGVHTGFETHKQQFVKDKLVQPPGTQQAVVNQPTIATTEQPRPTATSPISKTFPEEHSFRGKHNVYDCQSEIFVAEIEKLKLEMEYIKLLTKKVSSEIEILELKKKSLSANCTVLSSSEQQ</sequence>
<feature type="region of interest" description="Disordered" evidence="2">
    <location>
        <begin position="251"/>
        <end position="274"/>
    </location>
</feature>